<evidence type="ECO:0000256" key="1">
    <source>
        <dbReference type="ARBA" id="ARBA00004127"/>
    </source>
</evidence>
<feature type="transmembrane region" description="Helical" evidence="5">
    <location>
        <begin position="96"/>
        <end position="121"/>
    </location>
</feature>
<name>A0A0X3BNV2_9EURY</name>
<feature type="transmembrane region" description="Helical" evidence="5">
    <location>
        <begin position="279"/>
        <end position="299"/>
    </location>
</feature>
<feature type="transmembrane region" description="Helical" evidence="5">
    <location>
        <begin position="213"/>
        <end position="236"/>
    </location>
</feature>
<keyword evidence="3 5" id="KW-1133">Transmembrane helix</keyword>
<dbReference type="GO" id="GO:0042500">
    <property type="term" value="F:aspartic endopeptidase activity, intramembrane cleaving"/>
    <property type="evidence" value="ECO:0007669"/>
    <property type="project" value="InterPro"/>
</dbReference>
<evidence type="ECO:0000256" key="3">
    <source>
        <dbReference type="ARBA" id="ARBA00022989"/>
    </source>
</evidence>
<gene>
    <name evidence="6" type="ORF">MMAB1_2012</name>
</gene>
<feature type="transmembrane region" description="Helical" evidence="5">
    <location>
        <begin position="242"/>
        <end position="267"/>
    </location>
</feature>
<dbReference type="NCBIfam" id="NF041679">
    <property type="entry name" value="IMP_arch_presen"/>
    <property type="match status" value="1"/>
</dbReference>
<sequence>MMQIRNWLPFLGMPLMLLAVQVIAIILVMPMQAAGLVAFEDPESVANPLIFIGMLLVFTLILLLLIRVGGRRFIALFIGFAIFMTFLYIFGALSTLALGVTGAAAIGTVIAAGAATALLYLYPEWYVIDILGVLISAGIASIFGISLAILPVLVLLVLLAVYDAISVYRTKHMITLAEGVIETKAPIMVVVPKRMDYSFRKEGLNIGEGEERGAFLMGMGDLIMPSILVASSHVFVDAPAVFWVLSAPTLGAMAGSIAGLAVLLYFVNKGKPQAGLPPLNGGAIAGFLIGAVLAGSLAWCPFCI</sequence>
<evidence type="ECO:0000256" key="5">
    <source>
        <dbReference type="SAM" id="Phobius"/>
    </source>
</evidence>
<organism evidence="6 7">
    <name type="scientific">Methanoculleus bourgensis</name>
    <dbReference type="NCBI Taxonomy" id="83986"/>
    <lineage>
        <taxon>Archaea</taxon>
        <taxon>Methanobacteriati</taxon>
        <taxon>Methanobacteriota</taxon>
        <taxon>Stenosarchaea group</taxon>
        <taxon>Methanomicrobia</taxon>
        <taxon>Methanomicrobiales</taxon>
        <taxon>Methanomicrobiaceae</taxon>
        <taxon>Methanoculleus</taxon>
    </lineage>
</organism>
<evidence type="ECO:0000313" key="7">
    <source>
        <dbReference type="Proteomes" id="UP000069850"/>
    </source>
</evidence>
<keyword evidence="2 5" id="KW-0812">Transmembrane</keyword>
<accession>A0A0X3BNV2</accession>
<dbReference type="GO" id="GO:0012505">
    <property type="term" value="C:endomembrane system"/>
    <property type="evidence" value="ECO:0007669"/>
    <property type="project" value="UniProtKB-SubCell"/>
</dbReference>
<evidence type="ECO:0000256" key="2">
    <source>
        <dbReference type="ARBA" id="ARBA00022692"/>
    </source>
</evidence>
<dbReference type="GO" id="GO:0016020">
    <property type="term" value="C:membrane"/>
    <property type="evidence" value="ECO:0007669"/>
    <property type="project" value="InterPro"/>
</dbReference>
<dbReference type="InterPro" id="IPR010545">
    <property type="entry name" value="SPP"/>
</dbReference>
<dbReference type="SMART" id="SM00730">
    <property type="entry name" value="PSN"/>
    <property type="match status" value="1"/>
</dbReference>
<evidence type="ECO:0000256" key="4">
    <source>
        <dbReference type="ARBA" id="ARBA00023136"/>
    </source>
</evidence>
<dbReference type="Proteomes" id="UP000069850">
    <property type="component" value="Chromosome 1"/>
</dbReference>
<dbReference type="AlphaFoldDB" id="A0A0X3BNV2"/>
<dbReference type="KEGG" id="mema:MMAB1_2012"/>
<keyword evidence="4 5" id="KW-0472">Membrane</keyword>
<feature type="transmembrane region" description="Helical" evidence="5">
    <location>
        <begin position="73"/>
        <end position="90"/>
    </location>
</feature>
<dbReference type="EMBL" id="LT158599">
    <property type="protein sequence ID" value="CVK33225.1"/>
    <property type="molecule type" value="Genomic_DNA"/>
</dbReference>
<feature type="transmembrane region" description="Helical" evidence="5">
    <location>
        <begin position="48"/>
        <end position="66"/>
    </location>
</feature>
<evidence type="ECO:0000313" key="6">
    <source>
        <dbReference type="EMBL" id="CVK33225.1"/>
    </source>
</evidence>
<protein>
    <recommendedName>
        <fullName evidence="8">Signal peptide peptidase</fullName>
    </recommendedName>
</protein>
<dbReference type="InterPro" id="IPR006639">
    <property type="entry name" value="Preselin/SPP"/>
</dbReference>
<dbReference type="Pfam" id="PF06550">
    <property type="entry name" value="SPP"/>
    <property type="match status" value="1"/>
</dbReference>
<evidence type="ECO:0008006" key="8">
    <source>
        <dbReference type="Google" id="ProtNLM"/>
    </source>
</evidence>
<feature type="transmembrane region" description="Helical" evidence="5">
    <location>
        <begin position="133"/>
        <end position="161"/>
    </location>
</feature>
<reference evidence="6 7" key="1">
    <citation type="submission" date="2016-01" db="EMBL/GenBank/DDBJ databases">
        <authorList>
            <person name="Manzoor S."/>
        </authorList>
    </citation>
    <scope>NUCLEOTIDE SEQUENCE [LARGE SCALE GENOMIC DNA]</scope>
    <source>
        <strain evidence="6">Methanoculleus sp MAB1</strain>
    </source>
</reference>
<comment type="subcellular location">
    <subcellularLocation>
        <location evidence="1">Endomembrane system</location>
        <topology evidence="1">Multi-pass membrane protein</topology>
    </subcellularLocation>
</comment>
<proteinExistence type="predicted"/>